<dbReference type="OrthoDB" id="2272012at2759"/>
<dbReference type="SMART" id="SM00049">
    <property type="entry name" value="DEP"/>
    <property type="match status" value="1"/>
</dbReference>
<proteinExistence type="predicted"/>
<dbReference type="InterPro" id="IPR001180">
    <property type="entry name" value="CNH_dom"/>
</dbReference>
<dbReference type="Pfam" id="PF15405">
    <property type="entry name" value="PH_5"/>
    <property type="match status" value="1"/>
</dbReference>
<keyword evidence="7" id="KW-1185">Reference proteome</keyword>
<keyword evidence="2" id="KW-0344">Guanine-nucleotide releasing factor</keyword>
<feature type="region of interest" description="Disordered" evidence="3">
    <location>
        <begin position="1"/>
        <end position="112"/>
    </location>
</feature>
<evidence type="ECO:0000259" key="4">
    <source>
        <dbReference type="PROSITE" id="PS50010"/>
    </source>
</evidence>
<dbReference type="InterPro" id="IPR041675">
    <property type="entry name" value="PH_5"/>
</dbReference>
<feature type="region of interest" description="Disordered" evidence="3">
    <location>
        <begin position="161"/>
        <end position="189"/>
    </location>
</feature>
<accession>A0A0C3G2D9</accession>
<feature type="compositionally biased region" description="Low complexity" evidence="3">
    <location>
        <begin position="495"/>
        <end position="510"/>
    </location>
</feature>
<dbReference type="InterPro" id="IPR036390">
    <property type="entry name" value="WH_DNA-bd_sf"/>
</dbReference>
<feature type="region of interest" description="Disordered" evidence="3">
    <location>
        <begin position="213"/>
        <end position="278"/>
    </location>
</feature>
<feature type="domain" description="CNH" evidence="5">
    <location>
        <begin position="1016"/>
        <end position="1311"/>
    </location>
</feature>
<dbReference type="SUPFAM" id="SSF50729">
    <property type="entry name" value="PH domain-like"/>
    <property type="match status" value="1"/>
</dbReference>
<dbReference type="EMBL" id="KN832973">
    <property type="protein sequence ID" value="KIM90520.1"/>
    <property type="molecule type" value="Genomic_DNA"/>
</dbReference>
<evidence type="ECO:0000256" key="1">
    <source>
        <dbReference type="ARBA" id="ARBA00022553"/>
    </source>
</evidence>
<dbReference type="SUPFAM" id="SSF48065">
    <property type="entry name" value="DBL homology domain (DH-domain)"/>
    <property type="match status" value="1"/>
</dbReference>
<dbReference type="GO" id="GO:0035556">
    <property type="term" value="P:intracellular signal transduction"/>
    <property type="evidence" value="ECO:0007669"/>
    <property type="project" value="InterPro"/>
</dbReference>
<name>A0A0C3G2D9_PILCF</name>
<dbReference type="SUPFAM" id="SSF46785">
    <property type="entry name" value="Winged helix' DNA-binding domain"/>
    <property type="match status" value="1"/>
</dbReference>
<dbReference type="STRING" id="765440.A0A0C3G2D9"/>
<dbReference type="InterPro" id="IPR035899">
    <property type="entry name" value="DBL_dom_sf"/>
</dbReference>
<dbReference type="Gene3D" id="1.20.900.10">
    <property type="entry name" value="Dbl homology (DH) domain"/>
    <property type="match status" value="1"/>
</dbReference>
<dbReference type="GO" id="GO:0005085">
    <property type="term" value="F:guanyl-nucleotide exchange factor activity"/>
    <property type="evidence" value="ECO:0007669"/>
    <property type="project" value="UniProtKB-KW"/>
</dbReference>
<evidence type="ECO:0000313" key="6">
    <source>
        <dbReference type="EMBL" id="KIM90520.1"/>
    </source>
</evidence>
<dbReference type="Pfam" id="PF00621">
    <property type="entry name" value="RhoGEF"/>
    <property type="match status" value="1"/>
</dbReference>
<dbReference type="InterPro" id="IPR000591">
    <property type="entry name" value="DEP_dom"/>
</dbReference>
<dbReference type="FunCoup" id="A0A0C3G2D9">
    <property type="interactions" value="43"/>
</dbReference>
<evidence type="ECO:0008006" key="8">
    <source>
        <dbReference type="Google" id="ProtNLM"/>
    </source>
</evidence>
<dbReference type="InterPro" id="IPR011993">
    <property type="entry name" value="PH-like_dom_sf"/>
</dbReference>
<dbReference type="InParanoid" id="A0A0C3G2D9"/>
<dbReference type="InterPro" id="IPR036388">
    <property type="entry name" value="WH-like_DNA-bd_sf"/>
</dbReference>
<dbReference type="Gene3D" id="1.10.10.10">
    <property type="entry name" value="Winged helix-like DNA-binding domain superfamily/Winged helix DNA-binding domain"/>
    <property type="match status" value="1"/>
</dbReference>
<dbReference type="CDD" id="cd00160">
    <property type="entry name" value="RhoGEF"/>
    <property type="match status" value="1"/>
</dbReference>
<dbReference type="PANTHER" id="PTHR46572:SF2">
    <property type="entry name" value="RHO1 GDP-GTP EXCHANGE PROTEIN 1-RELATED"/>
    <property type="match status" value="1"/>
</dbReference>
<dbReference type="PANTHER" id="PTHR46572">
    <property type="entry name" value="RHO1 GDP-GTP EXCHANGE PROTEIN 1-RELATED"/>
    <property type="match status" value="1"/>
</dbReference>
<dbReference type="InterPro" id="IPR000219">
    <property type="entry name" value="DH_dom"/>
</dbReference>
<reference evidence="6 7" key="1">
    <citation type="submission" date="2014-04" db="EMBL/GenBank/DDBJ databases">
        <authorList>
            <consortium name="DOE Joint Genome Institute"/>
            <person name="Kuo A."/>
            <person name="Tarkka M."/>
            <person name="Buscot F."/>
            <person name="Kohler A."/>
            <person name="Nagy L.G."/>
            <person name="Floudas D."/>
            <person name="Copeland A."/>
            <person name="Barry K.W."/>
            <person name="Cichocki N."/>
            <person name="Veneault-Fourrey C."/>
            <person name="LaButti K."/>
            <person name="Lindquist E.A."/>
            <person name="Lipzen A."/>
            <person name="Lundell T."/>
            <person name="Morin E."/>
            <person name="Murat C."/>
            <person name="Sun H."/>
            <person name="Tunlid A."/>
            <person name="Henrissat B."/>
            <person name="Grigoriev I.V."/>
            <person name="Hibbett D.S."/>
            <person name="Martin F."/>
            <person name="Nordberg H.P."/>
            <person name="Cantor M.N."/>
            <person name="Hua S.X."/>
        </authorList>
    </citation>
    <scope>NUCLEOTIDE SEQUENCE [LARGE SCALE GENOMIC DNA]</scope>
    <source>
        <strain evidence="6 7">F 1598</strain>
    </source>
</reference>
<gene>
    <name evidence="6" type="ORF">PILCRDRAFT_812270</name>
</gene>
<keyword evidence="1" id="KW-0597">Phosphoprotein</keyword>
<dbReference type="CDD" id="cd04435">
    <property type="entry name" value="DEP_fRom2"/>
    <property type="match status" value="1"/>
</dbReference>
<feature type="compositionally biased region" description="Polar residues" evidence="3">
    <location>
        <begin position="516"/>
        <end position="531"/>
    </location>
</feature>
<evidence type="ECO:0000313" key="7">
    <source>
        <dbReference type="Proteomes" id="UP000054166"/>
    </source>
</evidence>
<dbReference type="PROSITE" id="PS50010">
    <property type="entry name" value="DH_2"/>
    <property type="match status" value="1"/>
</dbReference>
<dbReference type="Gene3D" id="2.30.29.30">
    <property type="entry name" value="Pleckstrin-homology domain (PH domain)/Phosphotyrosine-binding domain (PTB)"/>
    <property type="match status" value="1"/>
</dbReference>
<dbReference type="PROSITE" id="PS50219">
    <property type="entry name" value="CNH"/>
    <property type="match status" value="1"/>
</dbReference>
<feature type="compositionally biased region" description="Pro residues" evidence="3">
    <location>
        <begin position="1"/>
        <end position="11"/>
    </location>
</feature>
<protein>
    <recommendedName>
        <fullName evidence="8">CNH-domain-containing protein</fullName>
    </recommendedName>
</protein>
<dbReference type="Pfam" id="PF00610">
    <property type="entry name" value="DEP"/>
    <property type="match status" value="1"/>
</dbReference>
<sequence length="1406" mass="157048">MDPRPAGPRQPAPTGDKRTAAYESIFGRPSISHHNANGGGAQQYHYPIQQPHHDRRTSQSPSLHLQTPQQQQSLYRQSFGQTSQQHLYPSYHQTPYGQPASLAPPNVHSRARSLVSVPHASGVIAPSPNEPPDASLEALTRAGLTPAQAYQAQVYLNSPAGQQSGWNGQGELPAAALRPTSLPNNGAASQLATRSAMNVPTLGLNLDSDGGGLGLDFAGSSPSDPDTDEGSSELPWARPAERRTPFPKIQRPQRQPAPLGSSPPRRTSGEHTSSRPYPLQLDTAVMSTTSAVNISPASSTLIDHPVASATSRRSSESSKTVPGMPAYHRERTNQDRSMSMSAATNSIRHKPQMHGRLSPTSIRTPASRKTPIVYPALLSRVAEAFRERIPLCDRLKDGLTYKDAFDGREAVDKIAYIIKTTDRNLALLLGRALDAQKFFHDVTYDHRLRDSAGELYQFRTELPSPFVSGELQTGVEKIENGDANGNGRPPLQHNTSVDSSVLTESSSTPSADDSVGSHNVNKNGSPTSPSLSPVIETASHPRQASESDEAPLPSGVFTLLTDCYSPTCSRDQLCYSIACPRRLEQQARLNMKPQPGLKKQISRESLGDLVEPGTLWIHSVPQEIVNSVSDVEKRRQEAINEVIYTERDFVRDMEYLRDVWINGLKEEDIIPQPRRTDFLEQVFWNIHDIIAVNTRLRDALNKRQKHYAVVERIGDIMLDAVPHFGPFVSYGAHQLYGKYEFEKEKNSNPAFYHFVETTERLPESRKLELNGYLTKPTTRLARYPLLLEAVLKHTPDDNPDKQTLPQVIRLVREFLGKVNVETGKTENRFNLLQLDQQLVFRPGEQVDLRLQEEGRELIYKGALNKRGGVQGDSGDLQLYLFDHALLMVKQKTKHEQYKVYRRPIPLELLLISANDDYANNGIRQHGNRNAKTLTKKNSFTKSAPHVPNFPIKVEGKGFAITFVHLGRKYYQMTLWASTYVSQRKWVENITKQQDAMRERSTIFETVTLSDGFFIGPNKVNCAAPYSGGRRVVYGTDDGIYLSDIREANRDPVKVLALLDVSQVDVLEEYQLLIVLSERQVITFPLDALDPIDPLSGLKRAKRISSHTSFFKAGVCLGKVLVCIVKSSPLSSTIKTLEPIDQNIRGRNKPTFRKLLQGGNDTLKLFREFYIPVESSSIHFLKTKLCVGCSRGFEIVDLESLDTQGLLDPDDESLEFIRKRENLRPMSIYRIDNEFLLCYDDFAFYVNKNGWRSRKDFMVHWEGSPTGFALHYPYVLAFEPTFVEIRHVETGLMSQVIQGNNLRLLFADTPPSTTNTASPTSHNPLYPGGHGYKPYGPMPPANAYGSRQSVYSPSLHMGYPSYPRPSAQPFGRDEILMVSDDRVLTLRLVTHSQTPMSDSASMISIPR</sequence>
<organism evidence="6 7">
    <name type="scientific">Piloderma croceum (strain F 1598)</name>
    <dbReference type="NCBI Taxonomy" id="765440"/>
    <lineage>
        <taxon>Eukaryota</taxon>
        <taxon>Fungi</taxon>
        <taxon>Dikarya</taxon>
        <taxon>Basidiomycota</taxon>
        <taxon>Agaricomycotina</taxon>
        <taxon>Agaricomycetes</taxon>
        <taxon>Agaricomycetidae</taxon>
        <taxon>Atheliales</taxon>
        <taxon>Atheliaceae</taxon>
        <taxon>Piloderma</taxon>
    </lineage>
</organism>
<evidence type="ECO:0000256" key="2">
    <source>
        <dbReference type="ARBA" id="ARBA00022658"/>
    </source>
</evidence>
<dbReference type="HOGENOM" id="CLU_001251_5_0_1"/>
<dbReference type="InterPro" id="IPR052233">
    <property type="entry name" value="Rho-type_GEFs"/>
</dbReference>
<evidence type="ECO:0000259" key="5">
    <source>
        <dbReference type="PROSITE" id="PS50219"/>
    </source>
</evidence>
<feature type="domain" description="DH" evidence="4">
    <location>
        <begin position="634"/>
        <end position="821"/>
    </location>
</feature>
<dbReference type="Proteomes" id="UP000054166">
    <property type="component" value="Unassembled WGS sequence"/>
</dbReference>
<reference evidence="7" key="2">
    <citation type="submission" date="2015-01" db="EMBL/GenBank/DDBJ databases">
        <title>Evolutionary Origins and Diversification of the Mycorrhizal Mutualists.</title>
        <authorList>
            <consortium name="DOE Joint Genome Institute"/>
            <consortium name="Mycorrhizal Genomics Consortium"/>
            <person name="Kohler A."/>
            <person name="Kuo A."/>
            <person name="Nagy L.G."/>
            <person name="Floudas D."/>
            <person name="Copeland A."/>
            <person name="Barry K.W."/>
            <person name="Cichocki N."/>
            <person name="Veneault-Fourrey C."/>
            <person name="LaButti K."/>
            <person name="Lindquist E.A."/>
            <person name="Lipzen A."/>
            <person name="Lundell T."/>
            <person name="Morin E."/>
            <person name="Murat C."/>
            <person name="Riley R."/>
            <person name="Ohm R."/>
            <person name="Sun H."/>
            <person name="Tunlid A."/>
            <person name="Henrissat B."/>
            <person name="Grigoriev I.V."/>
            <person name="Hibbett D.S."/>
            <person name="Martin F."/>
        </authorList>
    </citation>
    <scope>NUCLEOTIDE SEQUENCE [LARGE SCALE GENOMIC DNA]</scope>
    <source>
        <strain evidence="7">F 1598</strain>
    </source>
</reference>
<evidence type="ECO:0000256" key="3">
    <source>
        <dbReference type="SAM" id="MobiDB-lite"/>
    </source>
</evidence>
<dbReference type="Pfam" id="PF00780">
    <property type="entry name" value="CNH"/>
    <property type="match status" value="1"/>
</dbReference>
<dbReference type="SMART" id="SM00325">
    <property type="entry name" value="RhoGEF"/>
    <property type="match status" value="1"/>
</dbReference>
<feature type="region of interest" description="Disordered" evidence="3">
    <location>
        <begin position="303"/>
        <end position="326"/>
    </location>
</feature>
<feature type="compositionally biased region" description="Polar residues" evidence="3">
    <location>
        <begin position="58"/>
        <end position="96"/>
    </location>
</feature>
<dbReference type="SMART" id="SM00036">
    <property type="entry name" value="CNH"/>
    <property type="match status" value="1"/>
</dbReference>
<feature type="region of interest" description="Disordered" evidence="3">
    <location>
        <begin position="478"/>
        <end position="552"/>
    </location>
</feature>